<protein>
    <submittedName>
        <fullName evidence="2">Nucleoside-diphosphate-sugar epimerase</fullName>
    </submittedName>
</protein>
<comment type="caution">
    <text evidence="2">The sequence shown here is derived from an EMBL/GenBank/DDBJ whole genome shotgun (WGS) entry which is preliminary data.</text>
</comment>
<proteinExistence type="predicted"/>
<dbReference type="Proteomes" id="UP000321617">
    <property type="component" value="Unassembled WGS sequence"/>
</dbReference>
<dbReference type="GO" id="GO:0005737">
    <property type="term" value="C:cytoplasm"/>
    <property type="evidence" value="ECO:0007669"/>
    <property type="project" value="TreeGrafter"/>
</dbReference>
<dbReference type="SUPFAM" id="SSF51735">
    <property type="entry name" value="NAD(P)-binding Rossmann-fold domains"/>
    <property type="match status" value="1"/>
</dbReference>
<dbReference type="AlphaFoldDB" id="A0A562VEF0"/>
<dbReference type="InterPro" id="IPR051783">
    <property type="entry name" value="NAD(P)-dependent_oxidoreduct"/>
</dbReference>
<reference evidence="2 3" key="1">
    <citation type="journal article" date="2013" name="Stand. Genomic Sci.">
        <title>Genomic Encyclopedia of Type Strains, Phase I: The one thousand microbial genomes (KMG-I) project.</title>
        <authorList>
            <person name="Kyrpides N.C."/>
            <person name="Woyke T."/>
            <person name="Eisen J.A."/>
            <person name="Garrity G."/>
            <person name="Lilburn T.G."/>
            <person name="Beck B.J."/>
            <person name="Whitman W.B."/>
            <person name="Hugenholtz P."/>
            <person name="Klenk H.P."/>
        </authorList>
    </citation>
    <scope>NUCLEOTIDE SEQUENCE [LARGE SCALE GENOMIC DNA]</scope>
    <source>
        <strain evidence="2 3">DSM 45044</strain>
    </source>
</reference>
<evidence type="ECO:0000259" key="1">
    <source>
        <dbReference type="Pfam" id="PF01370"/>
    </source>
</evidence>
<organism evidence="2 3">
    <name type="scientific">Stackebrandtia albiflava</name>
    <dbReference type="NCBI Taxonomy" id="406432"/>
    <lineage>
        <taxon>Bacteria</taxon>
        <taxon>Bacillati</taxon>
        <taxon>Actinomycetota</taxon>
        <taxon>Actinomycetes</taxon>
        <taxon>Glycomycetales</taxon>
        <taxon>Glycomycetaceae</taxon>
        <taxon>Stackebrandtia</taxon>
    </lineage>
</organism>
<dbReference type="PANTHER" id="PTHR48079:SF6">
    <property type="entry name" value="NAD(P)-BINDING DOMAIN-CONTAINING PROTEIN-RELATED"/>
    <property type="match status" value="1"/>
</dbReference>
<accession>A0A562VEF0</accession>
<dbReference type="Pfam" id="PF01370">
    <property type="entry name" value="Epimerase"/>
    <property type="match status" value="2"/>
</dbReference>
<dbReference type="RefSeq" id="WP_147136390.1">
    <property type="nucleotide sequence ID" value="NZ_BAABIJ010000001.1"/>
</dbReference>
<feature type="domain" description="NAD-dependent epimerase/dehydratase" evidence="1">
    <location>
        <begin position="4"/>
        <end position="81"/>
    </location>
</feature>
<gene>
    <name evidence="2" type="ORF">LX16_1993</name>
</gene>
<evidence type="ECO:0000313" key="2">
    <source>
        <dbReference type="EMBL" id="TWJ16266.1"/>
    </source>
</evidence>
<dbReference type="InterPro" id="IPR036291">
    <property type="entry name" value="NAD(P)-bd_dom_sf"/>
</dbReference>
<dbReference type="InterPro" id="IPR001509">
    <property type="entry name" value="Epimerase_deHydtase"/>
</dbReference>
<dbReference type="OrthoDB" id="7941246at2"/>
<dbReference type="EMBL" id="VLLL01000005">
    <property type="protein sequence ID" value="TWJ16266.1"/>
    <property type="molecule type" value="Genomic_DNA"/>
</dbReference>
<keyword evidence="3" id="KW-1185">Reference proteome</keyword>
<dbReference type="PANTHER" id="PTHR48079">
    <property type="entry name" value="PROTEIN YEEZ"/>
    <property type="match status" value="1"/>
</dbReference>
<dbReference type="Gene3D" id="3.40.50.720">
    <property type="entry name" value="NAD(P)-binding Rossmann-like Domain"/>
    <property type="match status" value="1"/>
</dbReference>
<evidence type="ECO:0000313" key="3">
    <source>
        <dbReference type="Proteomes" id="UP000321617"/>
    </source>
</evidence>
<name>A0A562VEF0_9ACTN</name>
<dbReference type="GO" id="GO:0004029">
    <property type="term" value="F:aldehyde dehydrogenase (NAD+) activity"/>
    <property type="evidence" value="ECO:0007669"/>
    <property type="project" value="TreeGrafter"/>
</dbReference>
<sequence>MRLLVLGGTVFLSKAVAVTALARGHDVTVVARGESGEPPEGARFVKADRDSPDGLSALAGEHFDAVVDVARLPGQVKSALDTLAATTGHWTFVSSCSAYADEATPGQTVETGVLRDPVPDDSLDPDIEKYGASKVTCENLVLAAKPGRAFVVRAGLIVGNGDPSYRFGHWPDRIAEGGEVLAPGAPDELVQYVDVRDLAEWILDAAESDTTGVYDGISLPMTRADFLTQIAEGLDVSPRFTWVDQEFLQEHGVKPWSGEQSLGLWLPLPEYAGFLSRDTSTAIAAGLRIRPLAETARDWYATLDERPVPNAEGSRYKALTREKEAEILAAWHARD</sequence>
<feature type="domain" description="NAD-dependent epimerase/dehydratase" evidence="1">
    <location>
        <begin position="90"/>
        <end position="208"/>
    </location>
</feature>